<protein>
    <recommendedName>
        <fullName evidence="3">nitric-oxide synthase (NADPH)</fullName>
        <ecNumber evidence="3">1.14.13.39</ecNumber>
    </recommendedName>
</protein>
<dbReference type="Gene3D" id="3.90.340.10">
    <property type="entry name" value="Nitric Oxide Synthase, Chain A, domain 1"/>
    <property type="match status" value="1"/>
</dbReference>
<dbReference type="Gene3D" id="3.90.440.10">
    <property type="entry name" value="Nitric Oxide Synthase,Heme Domain,Chain A domain 2"/>
    <property type="match status" value="1"/>
</dbReference>
<dbReference type="Gene3D" id="2.40.30.10">
    <property type="entry name" value="Translation factors"/>
    <property type="match status" value="1"/>
</dbReference>
<evidence type="ECO:0000313" key="13">
    <source>
        <dbReference type="EMBL" id="SMY24840.1"/>
    </source>
</evidence>
<dbReference type="InterPro" id="IPR017938">
    <property type="entry name" value="Riboflavin_synthase-like_b-brl"/>
</dbReference>
<dbReference type="GO" id="GO:0005516">
    <property type="term" value="F:calmodulin binding"/>
    <property type="evidence" value="ECO:0007669"/>
    <property type="project" value="UniProtKB-KW"/>
</dbReference>
<dbReference type="PANTHER" id="PTHR43410">
    <property type="entry name" value="NITRIC OXIDE SYNTHASE OXYGENASE"/>
    <property type="match status" value="1"/>
</dbReference>
<evidence type="ECO:0000256" key="10">
    <source>
        <dbReference type="SAM" id="MobiDB-lite"/>
    </source>
</evidence>
<dbReference type="PROSITE" id="PS50902">
    <property type="entry name" value="FLAVODOXIN_LIKE"/>
    <property type="match status" value="1"/>
</dbReference>
<dbReference type="InterPro" id="IPR036119">
    <property type="entry name" value="NOS_N_sf"/>
</dbReference>
<dbReference type="PANTHER" id="PTHR43410:SF1">
    <property type="entry name" value="NITRIC OXIDE SYNTHASE"/>
    <property type="match status" value="1"/>
</dbReference>
<dbReference type="InterPro" id="IPR023173">
    <property type="entry name" value="NADPH_Cyt_P450_Rdtase_alpha"/>
</dbReference>
<dbReference type="InterPro" id="IPR008254">
    <property type="entry name" value="Flavodoxin/NO_synth"/>
</dbReference>
<dbReference type="InterPro" id="IPR029039">
    <property type="entry name" value="Flavoprotein-like_sf"/>
</dbReference>
<dbReference type="Gene3D" id="3.40.50.360">
    <property type="match status" value="1"/>
</dbReference>
<evidence type="ECO:0000256" key="2">
    <source>
        <dbReference type="ARBA" id="ARBA00006267"/>
    </source>
</evidence>
<gene>
    <name evidence="13" type="ORF">ZT1A5_G6282</name>
</gene>
<keyword evidence="5" id="KW-0285">Flavoprotein</keyword>
<dbReference type="SUPFAM" id="SSF56512">
    <property type="entry name" value="Nitric oxide (NO) synthase oxygenase domain"/>
    <property type="match status" value="1"/>
</dbReference>
<sequence>MPSQEQESTAVCSSPRHIPKLAKPTPTRKHGDFTRHQQNESNSSSSSDAETEATDITSLSTSGTEVSEGLSAKEPSNDDDSPSVESVSFYDPARAIRCPAAQLELGKIAAAYPKLRPTGCTVDFCQSGRMIKTTEPRVGRDASIQEIQRDAQDFLCQLRAEDVIDSDERLQHRLNEVLVEIANTSCMSEQHTASKRNDHHAAITSSIGGSWSQSLEELRHGLRLAWKHSSKCIMRSEYQTLEVRDFRHINTSREMCTTVIAALREAFNNGKIAPTVFAFPPRQPGTRGPMFWNQQLLSFAAYEQDDGSVLGDPANLQLTKDITELGWCPPTFRTRWDLLPIVAMAEGDEPYWLEVAEKDFPLVPIAHPQLRLQFEKLGLRWVPAPALSRLGFDIGGVQYTAAPFIGWFMDAEIGVRNLADTFRYNALPQVAVALNWIRSEHEIDRLPEYERLAVLSRAQTELNFAVYHSFKTAGVAMSDTLSASTMYCNYDDEHFRAKGFRLPSNPYWLAPPQGSIVPIWHRGGAPNYQPSPLICKHVQDPVNAWRRETRKSISEAAIKRIDKTDSPLARSCSSASLQDHDVSHRQEASNDGVNQRRIYICFCSAASTAKKLANDLHSRLRCVVDNQYALNLVTTLNDFKPRKCSTEDILLIVASTAGHGEVPLNGQRFLEVSFGAEAISLLRYSIFGNGSTLYGDRYNAAATAINEHLLNQKVKPLRDGLYTGDTAQEEPPWSQFDDWYRHIVEALHVEPDLLNQVTDRKQASKAKAGMETASSYSLARIVTCARSHAQGIQHVVLDIGEQRYEPLSHVAMIVPNDSSVVKQALRTVGLKGNESAQVLHRHLSVEEYLVAFVDFDRPFLNLDWVQGWNFRRSQRHLFGRLPLREALQAFRWPWRTSIDLQSLLAAMPLKTPRMFSVASSQKVLKNGHHSGQLDLLIQHREGGLVSNYLKTIGPGACVQLKTNPTEDETLLHSTDNPIICFATGSGLAPVLSLLSHRLELIKSSQQGSDGENGRAFGAVTLILGFRKMDSSIIGQALREFIERGIIDVLLMTPSNDEKMRAQDRIFDCNVRQTLEKKLKCEGAAVFVCALPEAAADFAKNLSAMLGCNVQEALGERYVEQVYKPAC</sequence>
<dbReference type="Gene3D" id="1.20.990.10">
    <property type="entry name" value="NADPH-cytochrome p450 Reductase, Chain A, domain 3"/>
    <property type="match status" value="1"/>
</dbReference>
<keyword evidence="5" id="KW-0288">FMN</keyword>
<evidence type="ECO:0000259" key="12">
    <source>
        <dbReference type="PROSITE" id="PS51384"/>
    </source>
</evidence>
<dbReference type="Gene3D" id="3.90.1230.10">
    <property type="entry name" value="Nitric Oxide Synthase, Chain A, domain 3"/>
    <property type="match status" value="1"/>
</dbReference>
<keyword evidence="6" id="KW-0479">Metal-binding</keyword>
<dbReference type="GO" id="GO:0004517">
    <property type="term" value="F:nitric-oxide synthase activity"/>
    <property type="evidence" value="ECO:0007669"/>
    <property type="project" value="UniProtKB-EC"/>
</dbReference>
<dbReference type="InterPro" id="IPR044943">
    <property type="entry name" value="NOS_dom_1"/>
</dbReference>
<evidence type="ECO:0000259" key="11">
    <source>
        <dbReference type="PROSITE" id="PS50902"/>
    </source>
</evidence>
<evidence type="ECO:0000313" key="14">
    <source>
        <dbReference type="Proteomes" id="UP000215453"/>
    </source>
</evidence>
<dbReference type="InterPro" id="IPR017927">
    <property type="entry name" value="FAD-bd_FR_type"/>
</dbReference>
<comment type="cofactor">
    <cofactor evidence="1">
        <name>FMN</name>
        <dbReference type="ChEBI" id="CHEBI:58210"/>
    </cofactor>
</comment>
<dbReference type="Gene3D" id="3.40.50.80">
    <property type="entry name" value="Nucleotide-binding domain of ferredoxin-NADP reductase (FNR) module"/>
    <property type="match status" value="1"/>
</dbReference>
<dbReference type="GO" id="GO:0046872">
    <property type="term" value="F:metal ion binding"/>
    <property type="evidence" value="ECO:0007669"/>
    <property type="project" value="UniProtKB-KW"/>
</dbReference>
<dbReference type="GO" id="GO:0006809">
    <property type="term" value="P:nitric oxide biosynthetic process"/>
    <property type="evidence" value="ECO:0007669"/>
    <property type="project" value="InterPro"/>
</dbReference>
<accession>A0A1Y6LN22</accession>
<dbReference type="SUPFAM" id="SSF52343">
    <property type="entry name" value="Ferredoxin reductase-like, C-terminal NADP-linked domain"/>
    <property type="match status" value="1"/>
</dbReference>
<dbReference type="InterPro" id="IPR050607">
    <property type="entry name" value="NOS"/>
</dbReference>
<dbReference type="InterPro" id="IPR044940">
    <property type="entry name" value="NOS_dom_2"/>
</dbReference>
<dbReference type="PROSITE" id="PS51384">
    <property type="entry name" value="FAD_FR"/>
    <property type="match status" value="1"/>
</dbReference>
<dbReference type="InterPro" id="IPR044944">
    <property type="entry name" value="NOS_dom_3"/>
</dbReference>
<feature type="compositionally biased region" description="Basic and acidic residues" evidence="10">
    <location>
        <begin position="29"/>
        <end position="38"/>
    </location>
</feature>
<evidence type="ECO:0000256" key="1">
    <source>
        <dbReference type="ARBA" id="ARBA00001917"/>
    </source>
</evidence>
<organism evidence="13 14">
    <name type="scientific">Zymoseptoria tritici ST99CH_1A5</name>
    <dbReference type="NCBI Taxonomy" id="1276529"/>
    <lineage>
        <taxon>Eukaryota</taxon>
        <taxon>Fungi</taxon>
        <taxon>Dikarya</taxon>
        <taxon>Ascomycota</taxon>
        <taxon>Pezizomycotina</taxon>
        <taxon>Dothideomycetes</taxon>
        <taxon>Dothideomycetidae</taxon>
        <taxon>Mycosphaerellales</taxon>
        <taxon>Mycosphaerellaceae</taxon>
        <taxon>Zymoseptoria</taxon>
    </lineage>
</organism>
<dbReference type="Pfam" id="PF00258">
    <property type="entry name" value="Flavodoxin_1"/>
    <property type="match status" value="1"/>
</dbReference>
<keyword evidence="4" id="KW-0349">Heme</keyword>
<keyword evidence="8" id="KW-0560">Oxidoreductase</keyword>
<evidence type="ECO:0000256" key="6">
    <source>
        <dbReference type="ARBA" id="ARBA00022723"/>
    </source>
</evidence>
<dbReference type="Proteomes" id="UP000215453">
    <property type="component" value="Chromosome 5"/>
</dbReference>
<dbReference type="InterPro" id="IPR004030">
    <property type="entry name" value="NOS_N"/>
</dbReference>
<evidence type="ECO:0000256" key="3">
    <source>
        <dbReference type="ARBA" id="ARBA00012989"/>
    </source>
</evidence>
<evidence type="ECO:0000256" key="8">
    <source>
        <dbReference type="ARBA" id="ARBA00023002"/>
    </source>
</evidence>
<evidence type="ECO:0000256" key="4">
    <source>
        <dbReference type="ARBA" id="ARBA00022617"/>
    </source>
</evidence>
<reference evidence="13 14" key="1">
    <citation type="submission" date="2016-10" db="EMBL/GenBank/DDBJ databases">
        <authorList>
            <person name="Varghese N."/>
        </authorList>
    </citation>
    <scope>NUCLEOTIDE SEQUENCE [LARGE SCALE GENOMIC DNA]</scope>
</reference>
<proteinExistence type="inferred from homology"/>
<feature type="compositionally biased region" description="Low complexity" evidence="10">
    <location>
        <begin position="39"/>
        <end position="48"/>
    </location>
</feature>
<keyword evidence="9" id="KW-0408">Iron</keyword>
<feature type="domain" description="FAD-binding FR-type" evidence="12">
    <location>
        <begin position="774"/>
        <end position="971"/>
    </location>
</feature>
<evidence type="ECO:0000256" key="7">
    <source>
        <dbReference type="ARBA" id="ARBA00022860"/>
    </source>
</evidence>
<feature type="compositionally biased region" description="Polar residues" evidence="10">
    <location>
        <begin position="56"/>
        <end position="65"/>
    </location>
</feature>
<dbReference type="SUPFAM" id="SSF63380">
    <property type="entry name" value="Riboflavin synthase domain-like"/>
    <property type="match status" value="1"/>
</dbReference>
<evidence type="ECO:0000256" key="5">
    <source>
        <dbReference type="ARBA" id="ARBA00022643"/>
    </source>
</evidence>
<dbReference type="SUPFAM" id="SSF52218">
    <property type="entry name" value="Flavoproteins"/>
    <property type="match status" value="1"/>
</dbReference>
<keyword evidence="7" id="KW-0112">Calmodulin-binding</keyword>
<comment type="similarity">
    <text evidence="2">Belongs to the NOS family.</text>
</comment>
<name>A0A1Y6LN22_ZYMTR</name>
<evidence type="ECO:0000256" key="9">
    <source>
        <dbReference type="ARBA" id="ARBA00023004"/>
    </source>
</evidence>
<feature type="compositionally biased region" description="Polar residues" evidence="10">
    <location>
        <begin position="1"/>
        <end position="12"/>
    </location>
</feature>
<dbReference type="Pfam" id="PF02898">
    <property type="entry name" value="NO_synthase"/>
    <property type="match status" value="1"/>
</dbReference>
<dbReference type="EMBL" id="LT882680">
    <property type="protein sequence ID" value="SMY24840.1"/>
    <property type="molecule type" value="Genomic_DNA"/>
</dbReference>
<dbReference type="EC" id="1.14.13.39" evidence="3"/>
<feature type="region of interest" description="Disordered" evidence="10">
    <location>
        <begin position="1"/>
        <end position="86"/>
    </location>
</feature>
<dbReference type="InterPro" id="IPR039261">
    <property type="entry name" value="FNR_nucleotide-bd"/>
</dbReference>
<dbReference type="AlphaFoldDB" id="A0A1Y6LN22"/>
<dbReference type="GO" id="GO:0010181">
    <property type="term" value="F:FMN binding"/>
    <property type="evidence" value="ECO:0007669"/>
    <property type="project" value="InterPro"/>
</dbReference>
<feature type="domain" description="Flavodoxin-like" evidence="11">
    <location>
        <begin position="598"/>
        <end position="744"/>
    </location>
</feature>